<dbReference type="SUPFAM" id="SSF52540">
    <property type="entry name" value="P-loop containing nucleoside triphosphate hydrolases"/>
    <property type="match status" value="1"/>
</dbReference>
<dbReference type="InterPro" id="IPR041617">
    <property type="entry name" value="TPR_MalT"/>
</dbReference>
<dbReference type="PANTHER" id="PTHR44688:SF16">
    <property type="entry name" value="DNA-BINDING TRANSCRIPTIONAL ACTIVATOR DEVR_DOSR"/>
    <property type="match status" value="1"/>
</dbReference>
<evidence type="ECO:0000256" key="2">
    <source>
        <dbReference type="ARBA" id="ARBA00023125"/>
    </source>
</evidence>
<dbReference type="PROSITE" id="PS50043">
    <property type="entry name" value="HTH_LUXR_2"/>
    <property type="match status" value="1"/>
</dbReference>
<dbReference type="GO" id="GO:0006355">
    <property type="term" value="P:regulation of DNA-templated transcription"/>
    <property type="evidence" value="ECO:0007669"/>
    <property type="project" value="InterPro"/>
</dbReference>
<evidence type="ECO:0000313" key="7">
    <source>
        <dbReference type="Proteomes" id="UP000266482"/>
    </source>
</evidence>
<dbReference type="InterPro" id="IPR011990">
    <property type="entry name" value="TPR-like_helical_dom_sf"/>
</dbReference>
<dbReference type="SUPFAM" id="SSF48452">
    <property type="entry name" value="TPR-like"/>
    <property type="match status" value="1"/>
</dbReference>
<evidence type="ECO:0000313" key="6">
    <source>
        <dbReference type="EMBL" id="RIX53911.1"/>
    </source>
</evidence>
<dbReference type="InterPro" id="IPR019734">
    <property type="entry name" value="TPR_rpt"/>
</dbReference>
<dbReference type="InterPro" id="IPR016032">
    <property type="entry name" value="Sig_transdc_resp-reg_C-effctor"/>
</dbReference>
<evidence type="ECO:0000259" key="5">
    <source>
        <dbReference type="PROSITE" id="PS50043"/>
    </source>
</evidence>
<feature type="domain" description="HTH luxR-type" evidence="5">
    <location>
        <begin position="851"/>
        <end position="916"/>
    </location>
</feature>
<evidence type="ECO:0000256" key="3">
    <source>
        <dbReference type="ARBA" id="ARBA00023163"/>
    </source>
</evidence>
<dbReference type="Pfam" id="PF00196">
    <property type="entry name" value="GerE"/>
    <property type="match status" value="1"/>
</dbReference>
<gene>
    <name evidence="6" type="ORF">D3P08_06540</name>
</gene>
<dbReference type="AlphaFoldDB" id="A0A3A1V264"/>
<dbReference type="OrthoDB" id="1137593at2"/>
<evidence type="ECO:0000256" key="1">
    <source>
        <dbReference type="ARBA" id="ARBA00023015"/>
    </source>
</evidence>
<dbReference type="SMART" id="SM00421">
    <property type="entry name" value="HTH_LUXR"/>
    <property type="match status" value="1"/>
</dbReference>
<name>A0A3A1V264_9BACL</name>
<feature type="coiled-coil region" evidence="4">
    <location>
        <begin position="428"/>
        <end position="455"/>
    </location>
</feature>
<keyword evidence="2" id="KW-0238">DNA-binding</keyword>
<dbReference type="InterPro" id="IPR027417">
    <property type="entry name" value="P-loop_NTPase"/>
</dbReference>
<dbReference type="Proteomes" id="UP000266482">
    <property type="component" value="Unassembled WGS sequence"/>
</dbReference>
<dbReference type="GO" id="GO:0003677">
    <property type="term" value="F:DNA binding"/>
    <property type="evidence" value="ECO:0007669"/>
    <property type="project" value="UniProtKB-KW"/>
</dbReference>
<evidence type="ECO:0000256" key="4">
    <source>
        <dbReference type="SAM" id="Coils"/>
    </source>
</evidence>
<reference evidence="6 7" key="1">
    <citation type="submission" date="2018-09" db="EMBL/GenBank/DDBJ databases">
        <title>Paenibacillus aracenensis nov. sp. isolated from a cave in southern Spain.</title>
        <authorList>
            <person name="Jurado V."/>
            <person name="Gutierrez-Patricio S."/>
            <person name="Gonzalez-Pimentel J.L."/>
            <person name="Miller A.Z."/>
            <person name="Laiz L."/>
            <person name="Saiz-Jimenez C."/>
        </authorList>
    </citation>
    <scope>NUCLEOTIDE SEQUENCE [LARGE SCALE GENOMIC DNA]</scope>
    <source>
        <strain evidence="6 7">DSM 22867</strain>
    </source>
</reference>
<dbReference type="InterPro" id="IPR059106">
    <property type="entry name" value="WHD_MalT"/>
</dbReference>
<dbReference type="EMBL" id="QXQA01000003">
    <property type="protein sequence ID" value="RIX53911.1"/>
    <property type="molecule type" value="Genomic_DNA"/>
</dbReference>
<dbReference type="SMART" id="SM00028">
    <property type="entry name" value="TPR"/>
    <property type="match status" value="4"/>
</dbReference>
<dbReference type="InterPro" id="IPR000792">
    <property type="entry name" value="Tscrpt_reg_LuxR_C"/>
</dbReference>
<keyword evidence="3" id="KW-0804">Transcription</keyword>
<dbReference type="Pfam" id="PF25873">
    <property type="entry name" value="WHD_MalT"/>
    <property type="match status" value="1"/>
</dbReference>
<sequence>MISPILTTKLFIPKVKQKAVMRNRLTQRLNEGLDRKLTLLSASAGYGKTSLISEWITCSNLPAAWLSLDEGDNDIYRFLAYICAALQTIDEKLPSYARGLLQSPQPPPAEPVLTALINELAKYPARCVLVLDDYHLIHSKAVHHAVSFLLDYLPPNAHLVIASREEPDIPLTRLRVGDEVTELGVPDLRFNHSESAAYLNESMKLQLTSQEISDLENRTEGWIAALQFAAVSIEGYQGSDSFMKAFAGNQRVLLDFLVEEVLNKQPETTRQFLLYTSILDRMCEPLCSAVLSKEPSESGSRLLQSLERANLFIVSMDDEQTWYRYHHLFAESLRRLLRNDAASRIGRVNAAELHLRASRWFEDNGFPMDAFRHAVAANATDLAERLAYGGGMPLHLRGEVAPVLSWLESLPLAELDARPSLWVIFASASLLAGRAEEIESKLQAAEKAMKSYEMDGKTRNLIGLIAATRASVSAMTVAASPTYAERRRLETIELSKHLTDDKTNEIVGRIPAMPAASPMSSQQTDRLIELCRRALEHLNPELLPVRMTAVWLMGVAYQHRGERGKAQEAFAEVLSISRKLENNIIGVMAVLGQASLFEGENLLYEAEAHYRRALELAGEQPSPAVCEAYLGLARIHYERNDLEKAMQLTQMGAQLARRLQHSDFILASEIFIARLKLAYRDYAGASALLGEAKPFARERSLTNRLPDIAAVQALLLLRQGDPVGALHEAKTHELPLCLARAYLAHGDAAAALAAIAPYSSPVTANGQEDQRLEAMLLEAAARCTLGQRSRALEILIEALEIAERGGFIRSFIDAETPVLSLLSVAKAYRKMPGYLDKLLLAMEQDKMKEGASQRPEPLTARELEVLQLAAQGLSNKQIGDKLFVALDTVKGHHRRIFEKMQVQRRTEAIALARQLGWIK</sequence>
<dbReference type="PROSITE" id="PS00622">
    <property type="entry name" value="HTH_LUXR_1"/>
    <property type="match status" value="1"/>
</dbReference>
<proteinExistence type="predicted"/>
<dbReference type="InterPro" id="IPR036388">
    <property type="entry name" value="WH-like_DNA-bd_sf"/>
</dbReference>
<dbReference type="RefSeq" id="WP_119598657.1">
    <property type="nucleotide sequence ID" value="NZ_QXQA01000003.1"/>
</dbReference>
<dbReference type="CDD" id="cd06170">
    <property type="entry name" value="LuxR_C_like"/>
    <property type="match status" value="1"/>
</dbReference>
<dbReference type="Gene3D" id="3.40.50.300">
    <property type="entry name" value="P-loop containing nucleotide triphosphate hydrolases"/>
    <property type="match status" value="1"/>
</dbReference>
<dbReference type="PANTHER" id="PTHR44688">
    <property type="entry name" value="DNA-BINDING TRANSCRIPTIONAL ACTIVATOR DEVR_DOSR"/>
    <property type="match status" value="1"/>
</dbReference>
<organism evidence="6 7">
    <name type="scientific">Paenibacillus nanensis</name>
    <dbReference type="NCBI Taxonomy" id="393251"/>
    <lineage>
        <taxon>Bacteria</taxon>
        <taxon>Bacillati</taxon>
        <taxon>Bacillota</taxon>
        <taxon>Bacilli</taxon>
        <taxon>Bacillales</taxon>
        <taxon>Paenibacillaceae</taxon>
        <taxon>Paenibacillus</taxon>
    </lineage>
</organism>
<dbReference type="Gene3D" id="1.25.40.10">
    <property type="entry name" value="Tetratricopeptide repeat domain"/>
    <property type="match status" value="1"/>
</dbReference>
<keyword evidence="1" id="KW-0805">Transcription regulation</keyword>
<dbReference type="Gene3D" id="1.10.10.10">
    <property type="entry name" value="Winged helix-like DNA-binding domain superfamily/Winged helix DNA-binding domain"/>
    <property type="match status" value="1"/>
</dbReference>
<dbReference type="PRINTS" id="PR00038">
    <property type="entry name" value="HTHLUXR"/>
</dbReference>
<dbReference type="SUPFAM" id="SSF46894">
    <property type="entry name" value="C-terminal effector domain of the bipartite response regulators"/>
    <property type="match status" value="1"/>
</dbReference>
<protein>
    <submittedName>
        <fullName evidence="6">LuxR family transcriptional regulator</fullName>
    </submittedName>
</protein>
<keyword evidence="7" id="KW-1185">Reference proteome</keyword>
<keyword evidence="4" id="KW-0175">Coiled coil</keyword>
<comment type="caution">
    <text evidence="6">The sequence shown here is derived from an EMBL/GenBank/DDBJ whole genome shotgun (WGS) entry which is preliminary data.</text>
</comment>
<accession>A0A3A1V264</accession>
<dbReference type="Pfam" id="PF17874">
    <property type="entry name" value="TPR_MalT"/>
    <property type="match status" value="1"/>
</dbReference>